<feature type="region of interest" description="Disordered" evidence="1">
    <location>
        <begin position="343"/>
        <end position="365"/>
    </location>
</feature>
<evidence type="ECO:0000313" key="2">
    <source>
        <dbReference type="EMBL" id="UBJ25927.1"/>
    </source>
</evidence>
<proteinExistence type="predicted"/>
<dbReference type="SUPFAM" id="SSF55464">
    <property type="entry name" value="Origin of replication-binding domain, RBD-like"/>
    <property type="match status" value="1"/>
</dbReference>
<reference evidence="2" key="1">
    <citation type="submission" date="2021-07" db="EMBL/GenBank/DDBJ databases">
        <title>Communication and adaptive evolution of viruses within giant pandas and their associated organisms in a local ecological environment.</title>
        <authorList>
            <person name="Zhao M."/>
            <person name="Liu S."/>
            <person name="Zhang W."/>
        </authorList>
    </citation>
    <scope>NUCLEOTIDE SEQUENCE</scope>
    <source>
        <strain evidence="2">Rpf282cress07-12</strain>
    </source>
</reference>
<organism evidence="2">
    <name type="scientific">Red panda feces-associated circular DNA virus 16</name>
    <dbReference type="NCBI Taxonomy" id="2863969"/>
    <lineage>
        <taxon>Viruses</taxon>
        <taxon>Monodnaviria</taxon>
        <taxon>Shotokuvirae</taxon>
        <taxon>Cressdnaviricota</taxon>
    </lineage>
</organism>
<dbReference type="EMBL" id="MZ556192">
    <property type="protein sequence ID" value="UBJ25927.1"/>
    <property type="molecule type" value="Genomic_DNA"/>
</dbReference>
<evidence type="ECO:0000256" key="1">
    <source>
        <dbReference type="SAM" id="MobiDB-lite"/>
    </source>
</evidence>
<name>A0A8K1HIP6_9VIRU</name>
<dbReference type="Gene3D" id="3.40.1310.20">
    <property type="match status" value="1"/>
</dbReference>
<accession>A0A8K1HIP6</accession>
<sequence length="365" mass="42687">MESKEDAKPFRIQNKFLALTYKTHIDKVKLREFLQACWPNVSVIQCEIAHENGLNDPDMPYEHTHVGIEYKKAVQTTSCRKLDYDGIHPSIGTRRGPLKNRKDFLGWLDYLSKEDPECKHLKKPNSIADRVWAADDIHEAARMAVTAGEVNGIVQLWSLKPREEIEELEDWVPWGWQEDAIKVMLSYPDGRSLYWFWTETGKLGKTDLLRWCMYKEPNYFLSIQGLGFWRDTVQIIKDAIDKGWNGHCILVNLTRKFEDKTYVYEVLESMLDGVYTTQKYAGSTRVARRPHVIVMANYYPKTHDEKGKPMLSVDRWKIFKVEPRGVDPNKLRKPTYKLPFEGALGNIRGEEPPQEEIYEPFERKE</sequence>
<protein>
    <submittedName>
        <fullName evidence="2">Putative replication-associated protein</fullName>
    </submittedName>
</protein>